<dbReference type="AlphaFoldDB" id="A0A7S4QWJ9"/>
<organism evidence="1">
    <name type="scientific">Alexandrium monilatum</name>
    <dbReference type="NCBI Taxonomy" id="311494"/>
    <lineage>
        <taxon>Eukaryota</taxon>
        <taxon>Sar</taxon>
        <taxon>Alveolata</taxon>
        <taxon>Dinophyceae</taxon>
        <taxon>Gonyaulacales</taxon>
        <taxon>Pyrocystaceae</taxon>
        <taxon>Alexandrium</taxon>
    </lineage>
</organism>
<gene>
    <name evidence="1" type="ORF">AMON00008_LOCUS26751</name>
</gene>
<protein>
    <submittedName>
        <fullName evidence="1">Uncharacterized protein</fullName>
    </submittedName>
</protein>
<sequence>MLSPSCRRATLRIGCEHHFSRTTTAVSLIRDRFALLYAVDGAAALEGEAHRLRAVVLQLGQVKAMRDANGAKAVRNVPSIKALLVLVFLRSLDELELCLPAHT</sequence>
<dbReference type="EMBL" id="HBNR01038695">
    <property type="protein sequence ID" value="CAE4596189.1"/>
    <property type="molecule type" value="Transcribed_RNA"/>
</dbReference>
<evidence type="ECO:0000313" key="1">
    <source>
        <dbReference type="EMBL" id="CAE4596189.1"/>
    </source>
</evidence>
<accession>A0A7S4QWJ9</accession>
<name>A0A7S4QWJ9_9DINO</name>
<reference evidence="1" key="1">
    <citation type="submission" date="2021-01" db="EMBL/GenBank/DDBJ databases">
        <authorList>
            <person name="Corre E."/>
            <person name="Pelletier E."/>
            <person name="Niang G."/>
            <person name="Scheremetjew M."/>
            <person name="Finn R."/>
            <person name="Kale V."/>
            <person name="Holt S."/>
            <person name="Cochrane G."/>
            <person name="Meng A."/>
            <person name="Brown T."/>
            <person name="Cohen L."/>
        </authorList>
    </citation>
    <scope>NUCLEOTIDE SEQUENCE</scope>
    <source>
        <strain evidence="1">CCMP3105</strain>
    </source>
</reference>
<proteinExistence type="predicted"/>